<sequence>MGTERERLLSKAIDWILPPSIIVYAVWGLHMSVFHIGIGWIGCHEESPKYSIAHIIFSIIAVSLIIGLISFLWTLPLDHDVPPRIEHAIAQKWFDQYPRECFDKAGVLSVCDRGQCDGRIKPPRTHHCSVCQRCRMGWDHHCPWVGSCLTIHQSKAFLTLLVITAFSTCIMALPIISPTLDGAHAMYLVSRSHPGCNRLWWDWWGSYIVFGGPGGRWVLGTALGYWVAKPQVPVNPRMCRYGLPYMRPTMNAVLTLTIALSLAGFCLVLASRMAFHLLRGQTTIEALQTAALRGRGDTPRRFLWLPSPAHPQVTDPSLQVAPVGIEAPIEGIRHRTPLSSDLLRTRGSVVSLDPNARIYDLGIWRNVKTTWNKPIFSPRSPPRILREPPEINPDIIKRINETGT</sequence>
<dbReference type="GO" id="GO:0006612">
    <property type="term" value="P:protein targeting to membrane"/>
    <property type="evidence" value="ECO:0007669"/>
    <property type="project" value="TreeGrafter"/>
</dbReference>
<dbReference type="EC" id="2.3.1.225" evidence="11"/>
<dbReference type="InterPro" id="IPR001594">
    <property type="entry name" value="Palmitoyltrfase_DHHC"/>
</dbReference>
<dbReference type="GO" id="GO:0005794">
    <property type="term" value="C:Golgi apparatus"/>
    <property type="evidence" value="ECO:0007669"/>
    <property type="project" value="TreeGrafter"/>
</dbReference>
<evidence type="ECO:0000256" key="8">
    <source>
        <dbReference type="ARBA" id="ARBA00023315"/>
    </source>
</evidence>
<dbReference type="Proteomes" id="UP000027456">
    <property type="component" value="Unassembled WGS sequence"/>
</dbReference>
<evidence type="ECO:0000256" key="1">
    <source>
        <dbReference type="ARBA" id="ARBA00004141"/>
    </source>
</evidence>
<dbReference type="GO" id="GO:0019706">
    <property type="term" value="F:protein-cysteine S-palmitoyltransferase activity"/>
    <property type="evidence" value="ECO:0007669"/>
    <property type="project" value="UniProtKB-EC"/>
</dbReference>
<keyword evidence="2 11" id="KW-0808">Transferase</keyword>
<dbReference type="OrthoDB" id="302728at2759"/>
<dbReference type="GO" id="GO:0005783">
    <property type="term" value="C:endoplasmic reticulum"/>
    <property type="evidence" value="ECO:0007669"/>
    <property type="project" value="TreeGrafter"/>
</dbReference>
<evidence type="ECO:0000256" key="2">
    <source>
        <dbReference type="ARBA" id="ARBA00022679"/>
    </source>
</evidence>
<dbReference type="EMBL" id="AZST01000009">
    <property type="protein sequence ID" value="KEP55207.1"/>
    <property type="molecule type" value="Genomic_DNA"/>
</dbReference>
<dbReference type="InterPro" id="IPR039859">
    <property type="entry name" value="PFA4/ZDH16/20/ERF2-like"/>
</dbReference>
<comment type="domain">
    <text evidence="11">The DHHC domain is required for palmitoyltransferase activity.</text>
</comment>
<name>A0A074SZI7_9AGAM</name>
<comment type="catalytic activity">
    <reaction evidence="10 11">
        <text>L-cysteinyl-[protein] + hexadecanoyl-CoA = S-hexadecanoyl-L-cysteinyl-[protein] + CoA</text>
        <dbReference type="Rhea" id="RHEA:36683"/>
        <dbReference type="Rhea" id="RHEA-COMP:10131"/>
        <dbReference type="Rhea" id="RHEA-COMP:11032"/>
        <dbReference type="ChEBI" id="CHEBI:29950"/>
        <dbReference type="ChEBI" id="CHEBI:57287"/>
        <dbReference type="ChEBI" id="CHEBI:57379"/>
        <dbReference type="ChEBI" id="CHEBI:74151"/>
        <dbReference type="EC" id="2.3.1.225"/>
    </reaction>
</comment>
<evidence type="ECO:0000313" key="14">
    <source>
        <dbReference type="Proteomes" id="UP000027456"/>
    </source>
</evidence>
<keyword evidence="4 11" id="KW-1133">Transmembrane helix</keyword>
<dbReference type="AlphaFoldDB" id="A0A074SZI7"/>
<keyword evidence="3 11" id="KW-0812">Transmembrane</keyword>
<comment type="similarity">
    <text evidence="9">Belongs to the DHHC palmitoyltransferase family. PFA5 subfamily.</text>
</comment>
<feature type="transmembrane region" description="Helical" evidence="11">
    <location>
        <begin position="156"/>
        <end position="176"/>
    </location>
</feature>
<evidence type="ECO:0000256" key="7">
    <source>
        <dbReference type="ARBA" id="ARBA00023288"/>
    </source>
</evidence>
<dbReference type="GO" id="GO:0016020">
    <property type="term" value="C:membrane"/>
    <property type="evidence" value="ECO:0007669"/>
    <property type="project" value="UniProtKB-SubCell"/>
</dbReference>
<feature type="transmembrane region" description="Helical" evidence="11">
    <location>
        <begin position="207"/>
        <end position="228"/>
    </location>
</feature>
<feature type="domain" description="Palmitoyltransferase DHHC" evidence="12">
    <location>
        <begin position="119"/>
        <end position="173"/>
    </location>
</feature>
<keyword evidence="8 11" id="KW-0012">Acyltransferase</keyword>
<evidence type="ECO:0000256" key="3">
    <source>
        <dbReference type="ARBA" id="ARBA00022692"/>
    </source>
</evidence>
<evidence type="ECO:0000259" key="12">
    <source>
        <dbReference type="Pfam" id="PF01529"/>
    </source>
</evidence>
<gene>
    <name evidence="13" type="ORF">V565_007130</name>
</gene>
<evidence type="ECO:0000256" key="9">
    <source>
        <dbReference type="ARBA" id="ARBA00038298"/>
    </source>
</evidence>
<keyword evidence="6" id="KW-0564">Palmitate</keyword>
<dbReference type="STRING" id="1423351.A0A074SZI7"/>
<comment type="caution">
    <text evidence="13">The sequence shown here is derived from an EMBL/GenBank/DDBJ whole genome shotgun (WGS) entry which is preliminary data.</text>
</comment>
<comment type="subcellular location">
    <subcellularLocation>
        <location evidence="1">Membrane</location>
        <topology evidence="1">Multi-pass membrane protein</topology>
    </subcellularLocation>
</comment>
<dbReference type="HOGENOM" id="CLU_051554_0_0_1"/>
<dbReference type="PANTHER" id="PTHR22883">
    <property type="entry name" value="ZINC FINGER DHHC DOMAIN CONTAINING PROTEIN"/>
    <property type="match status" value="1"/>
</dbReference>
<evidence type="ECO:0000313" key="13">
    <source>
        <dbReference type="EMBL" id="KEP55207.1"/>
    </source>
</evidence>
<keyword evidence="5 11" id="KW-0472">Membrane</keyword>
<feature type="transmembrane region" description="Helical" evidence="11">
    <location>
        <begin position="53"/>
        <end position="75"/>
    </location>
</feature>
<evidence type="ECO:0000256" key="5">
    <source>
        <dbReference type="ARBA" id="ARBA00023136"/>
    </source>
</evidence>
<feature type="transmembrane region" description="Helical" evidence="11">
    <location>
        <begin position="249"/>
        <end position="270"/>
    </location>
</feature>
<keyword evidence="7" id="KW-0449">Lipoprotein</keyword>
<dbReference type="PROSITE" id="PS50216">
    <property type="entry name" value="DHHC"/>
    <property type="match status" value="1"/>
</dbReference>
<keyword evidence="14" id="KW-1185">Reference proteome</keyword>
<organism evidence="13 14">
    <name type="scientific">Rhizoctonia solani 123E</name>
    <dbReference type="NCBI Taxonomy" id="1423351"/>
    <lineage>
        <taxon>Eukaryota</taxon>
        <taxon>Fungi</taxon>
        <taxon>Dikarya</taxon>
        <taxon>Basidiomycota</taxon>
        <taxon>Agaricomycotina</taxon>
        <taxon>Agaricomycetes</taxon>
        <taxon>Cantharellales</taxon>
        <taxon>Ceratobasidiaceae</taxon>
        <taxon>Rhizoctonia</taxon>
    </lineage>
</organism>
<evidence type="ECO:0000256" key="6">
    <source>
        <dbReference type="ARBA" id="ARBA00023139"/>
    </source>
</evidence>
<proteinExistence type="inferred from homology"/>
<reference evidence="13 14" key="1">
    <citation type="submission" date="2013-12" db="EMBL/GenBank/DDBJ databases">
        <authorList>
            <person name="Cubeta M."/>
            <person name="Pakala S."/>
            <person name="Fedorova N."/>
            <person name="Thomas E."/>
            <person name="Dean R."/>
            <person name="Jabaji S."/>
            <person name="Neate S."/>
            <person name="Toda T."/>
            <person name="Tavantzis S."/>
            <person name="Vilgalys R."/>
            <person name="Bharathan N."/>
            <person name="Pakala S."/>
            <person name="Losada L.S."/>
            <person name="Zafar N."/>
            <person name="Nierman W."/>
        </authorList>
    </citation>
    <scope>NUCLEOTIDE SEQUENCE [LARGE SCALE GENOMIC DNA]</scope>
    <source>
        <strain evidence="13 14">123E</strain>
    </source>
</reference>
<evidence type="ECO:0000256" key="4">
    <source>
        <dbReference type="ARBA" id="ARBA00022989"/>
    </source>
</evidence>
<evidence type="ECO:0000256" key="11">
    <source>
        <dbReference type="RuleBase" id="RU079119"/>
    </source>
</evidence>
<accession>A0A074SZI7</accession>
<protein>
    <recommendedName>
        <fullName evidence="11">Palmitoyltransferase</fullName>
        <ecNumber evidence="11">2.3.1.225</ecNumber>
    </recommendedName>
</protein>
<dbReference type="Pfam" id="PF01529">
    <property type="entry name" value="DHHC"/>
    <property type="match status" value="1"/>
</dbReference>
<feature type="transmembrane region" description="Helical" evidence="11">
    <location>
        <begin position="21"/>
        <end position="41"/>
    </location>
</feature>
<evidence type="ECO:0000256" key="10">
    <source>
        <dbReference type="ARBA" id="ARBA00048048"/>
    </source>
</evidence>
<dbReference type="PANTHER" id="PTHR22883:SF23">
    <property type="entry name" value="PALMITOYLTRANSFERASE ZDHHC6"/>
    <property type="match status" value="1"/>
</dbReference>